<dbReference type="PANTHER" id="PTHR30290:SF65">
    <property type="entry name" value="MONOACYL PHOSPHATIDYLINOSITOL TETRAMANNOSIDE-BINDING PROTEIN LPQW-RELATED"/>
    <property type="match status" value="1"/>
</dbReference>
<dbReference type="PROSITE" id="PS51257">
    <property type="entry name" value="PROKAR_LIPOPROTEIN"/>
    <property type="match status" value="1"/>
</dbReference>
<dbReference type="EMBL" id="CP026948">
    <property type="protein sequence ID" value="AWB84118.1"/>
    <property type="molecule type" value="Genomic_DNA"/>
</dbReference>
<accession>A0A2S0WEC1</accession>
<name>A0A2S0WEC1_9CORY</name>
<dbReference type="AlphaFoldDB" id="A0A2S0WEC1"/>
<dbReference type="PANTHER" id="PTHR30290">
    <property type="entry name" value="PERIPLASMIC BINDING COMPONENT OF ABC TRANSPORTER"/>
    <property type="match status" value="1"/>
</dbReference>
<protein>
    <submittedName>
        <fullName evidence="1">Peptide ABC transporter</fullName>
    </submittedName>
</protein>
<dbReference type="GO" id="GO:1904680">
    <property type="term" value="F:peptide transmembrane transporter activity"/>
    <property type="evidence" value="ECO:0007669"/>
    <property type="project" value="TreeGrafter"/>
</dbReference>
<reference evidence="2" key="1">
    <citation type="submission" date="2018-01" db="EMBL/GenBank/DDBJ databases">
        <authorList>
            <person name="Li J."/>
        </authorList>
    </citation>
    <scope>NUCLEOTIDE SEQUENCE [LARGE SCALE GENOMIC DNA]</scope>
    <source>
        <strain evidence="2">2184</strain>
    </source>
</reference>
<sequence length="552" mass="58083">MRGARVRALARRAAAGALAAGLVAGFLAGCAGPDGGKTDEEEADEFGYQVPVALSTPNAGSDIGASQFAQTWSGRLYPGVYVPGPNGQMIPNTDLVTAQALPAAQRIVQYTLSEGAVFSDGAPVTCTDFLLTFAAGKNPELFGSHLPLFDDVEKLECTPGAKTFDLVFKEGAGARWRELFSAGTVLPAHAVAAKLSKDVAGLNADLYSGLDEGDVAALRPIAQVWHDGFNLDQFDPALQVSFGPYVIDGVGEAGQVHLVANEKYYGGAPLTKEIVVWPASADSAQLNATGNLRVAELAEPNPGWLDVNAEGNSLEVTTAVGALTDSLTFASFGPWSYPENRAALAKCVDPRAVAAASSKHSGAEVSAFAAHVVSHDDPLASRFDDIAGPHLGVDIEGAKQAAGLELRVGYAHASPRMAAMVESIRVSCEPAGITVVDATEQGKTLRDLSRVELGEWGEEVAVEGSIDAMLRPVDPASEYNIPGVKSRDVEAMRKKETELWEKLPSIPLAAQPRVFAVDRNLGNVMLYTGPAGIGWNMDRWLLRPDSADQPPA</sequence>
<proteinExistence type="predicted"/>
<organism evidence="1 2">
    <name type="scientific">Corynebacterium liangguodongii</name>
    <dbReference type="NCBI Taxonomy" id="2079535"/>
    <lineage>
        <taxon>Bacteria</taxon>
        <taxon>Bacillati</taxon>
        <taxon>Actinomycetota</taxon>
        <taxon>Actinomycetes</taxon>
        <taxon>Mycobacteriales</taxon>
        <taxon>Corynebacteriaceae</taxon>
        <taxon>Corynebacterium</taxon>
    </lineage>
</organism>
<dbReference type="InterPro" id="IPR039424">
    <property type="entry name" value="SBP_5"/>
</dbReference>
<dbReference type="OrthoDB" id="7888869at2"/>
<keyword evidence="2" id="KW-1185">Reference proteome</keyword>
<dbReference type="Proteomes" id="UP000244754">
    <property type="component" value="Chromosome"/>
</dbReference>
<dbReference type="KEGG" id="clia:C3E79_06185"/>
<evidence type="ECO:0000313" key="1">
    <source>
        <dbReference type="EMBL" id="AWB84118.1"/>
    </source>
</evidence>
<evidence type="ECO:0000313" key="2">
    <source>
        <dbReference type="Proteomes" id="UP000244754"/>
    </source>
</evidence>
<gene>
    <name evidence="1" type="ORF">C3E79_06185</name>
</gene>
<dbReference type="Pfam" id="PF00496">
    <property type="entry name" value="SBP_bac_5"/>
    <property type="match status" value="1"/>
</dbReference>
<dbReference type="GO" id="GO:0015833">
    <property type="term" value="P:peptide transport"/>
    <property type="evidence" value="ECO:0007669"/>
    <property type="project" value="TreeGrafter"/>
</dbReference>
<dbReference type="Gene3D" id="3.40.190.10">
    <property type="entry name" value="Periplasmic binding protein-like II"/>
    <property type="match status" value="1"/>
</dbReference>
<dbReference type="SUPFAM" id="SSF53850">
    <property type="entry name" value="Periplasmic binding protein-like II"/>
    <property type="match status" value="1"/>
</dbReference>
<dbReference type="InterPro" id="IPR000914">
    <property type="entry name" value="SBP_5_dom"/>
</dbReference>